<dbReference type="AlphaFoldDB" id="A0A7M2XWP0"/>
<dbReference type="Proteomes" id="UP000593818">
    <property type="component" value="Plasmid pNAPH"/>
</dbReference>
<evidence type="ECO:0000313" key="1">
    <source>
        <dbReference type="EMBL" id="QOW01481.1"/>
    </source>
</evidence>
<dbReference type="RefSeq" id="WP_193904018.1">
    <property type="nucleotide sequence ID" value="NZ_CP063451.1"/>
</dbReference>
<dbReference type="EMBL" id="CP063451">
    <property type="protein sequence ID" value="QOW01481.1"/>
    <property type="molecule type" value="Genomic_DNA"/>
</dbReference>
<reference evidence="1 2" key="1">
    <citation type="submission" date="2020-10" db="EMBL/GenBank/DDBJ databases">
        <title>Whole genome sequence of oil-degrading bacteria Rhodococcus pyridinivorans strain 5Ap.</title>
        <authorList>
            <person name="Akhremchuk A.E."/>
            <person name="Valentovich L.N."/>
            <person name="Charniauskaya M.I."/>
            <person name="Bukliarevich H.A."/>
            <person name="Titok M.A."/>
        </authorList>
    </citation>
    <scope>NUCLEOTIDE SEQUENCE [LARGE SCALE GENOMIC DNA]</scope>
    <source>
        <strain evidence="1 2">5Ap</strain>
        <plasmid evidence="1 2">pNAPH</plasmid>
    </source>
</reference>
<name>A0A7M2XWP0_9NOCA</name>
<evidence type="ECO:0000313" key="2">
    <source>
        <dbReference type="Proteomes" id="UP000593818"/>
    </source>
</evidence>
<proteinExistence type="predicted"/>
<protein>
    <submittedName>
        <fullName evidence="1">Uncharacterized protein</fullName>
    </submittedName>
</protein>
<keyword evidence="2" id="KW-1185">Reference proteome</keyword>
<organism evidence="1 2">
    <name type="scientific">Rhodococcus pyridinivorans</name>
    <dbReference type="NCBI Taxonomy" id="103816"/>
    <lineage>
        <taxon>Bacteria</taxon>
        <taxon>Bacillati</taxon>
        <taxon>Actinomycetota</taxon>
        <taxon>Actinomycetes</taxon>
        <taxon>Mycobacteriales</taxon>
        <taxon>Nocardiaceae</taxon>
        <taxon>Rhodococcus</taxon>
    </lineage>
</organism>
<sequence length="122" mass="13394">MTSVVPPADGAARFIADLADEGHEPTRCGDVVRYHIIPASGRYAGVRIETGVGVGELQGWPTVPPHWIHLPNEVGFAHTNVDVQDCLPGWQRHSRDTGPWHMDRKPILVWIAHVRGVLGQAI</sequence>
<geneLocation type="plasmid" evidence="1 2">
    <name>pNAPH</name>
</geneLocation>
<gene>
    <name evidence="1" type="ORF">INP59_25115</name>
</gene>
<keyword evidence="1" id="KW-0614">Plasmid</keyword>
<accession>A0A7M2XWP0</accession>